<organism evidence="1 2">
    <name type="scientific">Dendrobium nobile</name>
    <name type="common">Orchid</name>
    <dbReference type="NCBI Taxonomy" id="94219"/>
    <lineage>
        <taxon>Eukaryota</taxon>
        <taxon>Viridiplantae</taxon>
        <taxon>Streptophyta</taxon>
        <taxon>Embryophyta</taxon>
        <taxon>Tracheophyta</taxon>
        <taxon>Spermatophyta</taxon>
        <taxon>Magnoliopsida</taxon>
        <taxon>Liliopsida</taxon>
        <taxon>Asparagales</taxon>
        <taxon>Orchidaceae</taxon>
        <taxon>Epidendroideae</taxon>
        <taxon>Malaxideae</taxon>
        <taxon>Dendrobiinae</taxon>
        <taxon>Dendrobium</taxon>
    </lineage>
</organism>
<protein>
    <submittedName>
        <fullName evidence="1">Uncharacterized protein</fullName>
    </submittedName>
</protein>
<evidence type="ECO:0000313" key="1">
    <source>
        <dbReference type="EMBL" id="KAI0500983.1"/>
    </source>
</evidence>
<name>A0A8T3AWX9_DENNO</name>
<proteinExistence type="predicted"/>
<keyword evidence="2" id="KW-1185">Reference proteome</keyword>
<accession>A0A8T3AWX9</accession>
<reference evidence="1" key="1">
    <citation type="journal article" date="2022" name="Front. Genet.">
        <title>Chromosome-Scale Assembly of the Dendrobium nobile Genome Provides Insights Into the Molecular Mechanism of the Biosynthesis of the Medicinal Active Ingredient of Dendrobium.</title>
        <authorList>
            <person name="Xu Q."/>
            <person name="Niu S.-C."/>
            <person name="Li K.-L."/>
            <person name="Zheng P.-J."/>
            <person name="Zhang X.-J."/>
            <person name="Jia Y."/>
            <person name="Liu Y."/>
            <person name="Niu Y.-X."/>
            <person name="Yu L.-H."/>
            <person name="Chen D.-F."/>
            <person name="Zhang G.-Q."/>
        </authorList>
    </citation>
    <scope>NUCLEOTIDE SEQUENCE</scope>
    <source>
        <tissue evidence="1">Leaf</tissue>
    </source>
</reference>
<dbReference type="Proteomes" id="UP000829196">
    <property type="component" value="Unassembled WGS sequence"/>
</dbReference>
<sequence length="117" mass="13158">MPWIRPVAPPLLSEPWAHGGFLFGKQSSYRWKTKWSSPSWGFLNIRYGEVPAAACTERWSFALNILPADKALVVNFLPKLVKAIAGRCLFVNSLFSFDLNYALSLPASIFAYQLFSS</sequence>
<dbReference type="AlphaFoldDB" id="A0A8T3AWX9"/>
<dbReference type="EMBL" id="JAGYWB010000013">
    <property type="protein sequence ID" value="KAI0500983.1"/>
    <property type="molecule type" value="Genomic_DNA"/>
</dbReference>
<dbReference type="OrthoDB" id="10276257at2759"/>
<gene>
    <name evidence="1" type="ORF">KFK09_019201</name>
</gene>
<comment type="caution">
    <text evidence="1">The sequence shown here is derived from an EMBL/GenBank/DDBJ whole genome shotgun (WGS) entry which is preliminary data.</text>
</comment>
<evidence type="ECO:0000313" key="2">
    <source>
        <dbReference type="Proteomes" id="UP000829196"/>
    </source>
</evidence>